<accession>F2JNT0</accession>
<dbReference type="Pfam" id="PF07532">
    <property type="entry name" value="Big_4"/>
    <property type="match status" value="1"/>
</dbReference>
<dbReference type="PANTHER" id="PTHR34983">
    <property type="entry name" value="ARABINOGALACTAN ENDO-BETA-1,4-GALACTANASE A"/>
    <property type="match status" value="1"/>
</dbReference>
<feature type="domain" description="SLH" evidence="7">
    <location>
        <begin position="1209"/>
        <end position="1265"/>
    </location>
</feature>
<sequence>MRRRITYLLMLCLCLTGIPVDKIVVYGQEVVTNYITNGGFEDDATIWTDWTIMTQSWADADVKSFKYNTDSYIQGKEGEQAITYWVNDQQANSYEISLEQTIQGLPKGEYTLSAYIMGEKSATLQLSAGTTTSSALAINKGYNTWERVELSFEVEQEGDIPIKLAIAATPGAYSYIDDIRVEAIPAKEEETNIPSIVNGGFEESSTLWSDWKIDTSDWNKAKPEEFAYASNADILGREGQQCIKYWIDSSEIVSHTITLQQTVKELPAGKYTLSVYSMGGDGSKVILNALDESGEAIATQGWNTWEKVYLVFEIAETKDVPIQITIEGSPNAYGYIDEVSLKVYEDSDVPKPDEKPIPEQTDLFIDYVPGISDDFIRGMDISSLIGLEKSGALFYNKAGNVQDICKTLKEAGTNYVRVRIWNDPYDASGNGYGGGNNDLNTAIQIGQRATQAGMKVLVDFHYSDFWADPAKQKAPKAWENYSLEEKKSAMYEYTKESLQALLAAGVDVGMIQVGNETTSGFCGENDWANMCALFNEGSRAIREIDPNILVALHFTNPETSGRYASIAKTLNDYNVDYDVFASSYYPFWHGTLSNLTSVLKNVADTYGKKVMVAETSYVYTKEDTDGHENSAPKESGQDLNYEISAQGQANSLRDVAEAVVNVGEAGIGIFYWEPAWITVPQITLEERKETWERYGSGWASSYAKEYDPEDAGVWYGGSSWDNQALFDKEGKPLPSLYTYSYLKNGAVTDRKLTSYETLSVAAEVGAEIVLPEAIKGFFNDGTQETFNVTWDEAVIVVAKAKGAGTYEITGTLIDGAQVKCQLVIRPRNLVLNPSFEQSDRNMWKIDYLGESSDYVGYQNKASDAKTGNYSVHFWNDEAINFTVEQTLTGLEKGYYDFSTSLQGGDCNNSEMTIYAKVGDKTYKAETGVKGWANWNTPTIKDILVEKGTLTIGIAIKCDANGWGTIDDFVCYLNSKEIDAGNNGGGSTGGDSSDTTQTTSSTSSNSFLNVYNNLSTSKQEEITQKLSKYMPYTLLQTSQDLKWLDELTGSIFTTEQLKVLLTAPKALEKMGITLNYVTLTPIKEMNFKDVANTHWAYGNIEKALQLGLARGMDEENFAPNQALGVADAFTFLDRVLLLNGQMKTKLSRDIVSQYWTDKTNWSYAHKMSIGSKLREKTLKEVAALKEKPLSRELFAQVLYEITEGKLEIVNEITTFTDIEESPYKEALVYCNRVGLLKGMNNGKMAPDKTLTRAEMMIVLSKLNELL</sequence>
<evidence type="ECO:0000259" key="7">
    <source>
        <dbReference type="PROSITE" id="PS51272"/>
    </source>
</evidence>
<dbReference type="Pfam" id="PF07745">
    <property type="entry name" value="Glyco_hydro_53"/>
    <property type="match status" value="1"/>
</dbReference>
<dbReference type="SUPFAM" id="SSF51445">
    <property type="entry name" value="(Trans)glycosidases"/>
    <property type="match status" value="1"/>
</dbReference>
<dbReference type="InterPro" id="IPR008979">
    <property type="entry name" value="Galactose-bd-like_sf"/>
</dbReference>
<dbReference type="GO" id="GO:0045490">
    <property type="term" value="P:pectin catabolic process"/>
    <property type="evidence" value="ECO:0007669"/>
    <property type="project" value="TreeGrafter"/>
</dbReference>
<keyword evidence="4 5" id="KW-0326">Glycosidase</keyword>
<keyword evidence="9" id="KW-1185">Reference proteome</keyword>
<name>F2JNT0_CELLD</name>
<dbReference type="InterPro" id="IPR001119">
    <property type="entry name" value="SLH_dom"/>
</dbReference>
<feature type="region of interest" description="Disordered" evidence="6">
    <location>
        <begin position="981"/>
        <end position="1003"/>
    </location>
</feature>
<comment type="similarity">
    <text evidence="1 5">Belongs to the glycosyl hydrolase 53 family.</text>
</comment>
<dbReference type="eggNOG" id="COG3391">
    <property type="taxonomic scope" value="Bacteria"/>
</dbReference>
<dbReference type="InterPro" id="IPR011081">
    <property type="entry name" value="Big_4"/>
</dbReference>
<dbReference type="PROSITE" id="PS51272">
    <property type="entry name" value="SLH"/>
    <property type="match status" value="2"/>
</dbReference>
<dbReference type="GO" id="GO:0031218">
    <property type="term" value="F:arabinogalactan endo-1,4-beta-galactosidase activity"/>
    <property type="evidence" value="ECO:0007669"/>
    <property type="project" value="UniProtKB-EC"/>
</dbReference>
<dbReference type="EMBL" id="CP002582">
    <property type="protein sequence ID" value="ADZ82428.1"/>
    <property type="molecule type" value="Genomic_DNA"/>
</dbReference>
<dbReference type="GO" id="GO:0015926">
    <property type="term" value="F:glucosidase activity"/>
    <property type="evidence" value="ECO:0007669"/>
    <property type="project" value="InterPro"/>
</dbReference>
<evidence type="ECO:0000256" key="3">
    <source>
        <dbReference type="ARBA" id="ARBA00022801"/>
    </source>
</evidence>
<dbReference type="InterPro" id="IPR011683">
    <property type="entry name" value="Glyco_hydro_53"/>
</dbReference>
<dbReference type="SUPFAM" id="SSF49785">
    <property type="entry name" value="Galactose-binding domain-like"/>
    <property type="match status" value="1"/>
</dbReference>
<dbReference type="Gene3D" id="2.60.120.260">
    <property type="entry name" value="Galactose-binding domain-like"/>
    <property type="match status" value="3"/>
</dbReference>
<evidence type="ECO:0000256" key="6">
    <source>
        <dbReference type="SAM" id="MobiDB-lite"/>
    </source>
</evidence>
<dbReference type="AlphaFoldDB" id="F2JNT0"/>
<dbReference type="PANTHER" id="PTHR34983:SF2">
    <property type="entry name" value="ENDO-BETA-1,4-GALACTANASE"/>
    <property type="match status" value="1"/>
</dbReference>
<evidence type="ECO:0000313" key="8">
    <source>
        <dbReference type="EMBL" id="ADZ82428.1"/>
    </source>
</evidence>
<dbReference type="HOGENOM" id="CLU_264423_0_0_9"/>
<proteinExistence type="inferred from homology"/>
<dbReference type="InterPro" id="IPR017853">
    <property type="entry name" value="GH"/>
</dbReference>
<feature type="compositionally biased region" description="Low complexity" evidence="6">
    <location>
        <begin position="989"/>
        <end position="1003"/>
    </location>
</feature>
<dbReference type="RefSeq" id="WP_013655729.1">
    <property type="nucleotide sequence ID" value="NC_015275.1"/>
</dbReference>
<dbReference type="Gene3D" id="3.20.20.80">
    <property type="entry name" value="Glycosidases"/>
    <property type="match status" value="1"/>
</dbReference>
<dbReference type="Pfam" id="PF00395">
    <property type="entry name" value="SLH"/>
    <property type="match status" value="2"/>
</dbReference>
<dbReference type="EC" id="3.2.1.89" evidence="5"/>
<comment type="catalytic activity">
    <reaction evidence="5">
        <text>The enzyme specifically hydrolyzes (1-&gt;4)-beta-D-galactosidic linkages in type I arabinogalactans.</text>
        <dbReference type="EC" id="3.2.1.89"/>
    </reaction>
</comment>
<keyword evidence="2" id="KW-0677">Repeat</keyword>
<dbReference type="KEGG" id="cle:Clole_0695"/>
<evidence type="ECO:0000256" key="4">
    <source>
        <dbReference type="ARBA" id="ARBA00023295"/>
    </source>
</evidence>
<gene>
    <name evidence="8" type="ordered locus">Clole_0695</name>
</gene>
<feature type="domain" description="SLH" evidence="7">
    <location>
        <begin position="1082"/>
        <end position="1145"/>
    </location>
</feature>
<evidence type="ECO:0000256" key="5">
    <source>
        <dbReference type="RuleBase" id="RU361192"/>
    </source>
</evidence>
<keyword evidence="3 5" id="KW-0378">Hydrolase</keyword>
<evidence type="ECO:0000313" key="9">
    <source>
        <dbReference type="Proteomes" id="UP000008467"/>
    </source>
</evidence>
<evidence type="ECO:0000256" key="1">
    <source>
        <dbReference type="ARBA" id="ARBA00010687"/>
    </source>
</evidence>
<evidence type="ECO:0000256" key="2">
    <source>
        <dbReference type="ARBA" id="ARBA00022737"/>
    </source>
</evidence>
<dbReference type="eggNOG" id="COG3867">
    <property type="taxonomic scope" value="Bacteria"/>
</dbReference>
<reference evidence="8 9" key="1">
    <citation type="journal article" date="2011" name="J. Bacteriol.">
        <title>Complete genome sequence of the cellulose-degrading bacterium Cellulosilyticum lentocellum.</title>
        <authorList>
            <consortium name="US DOE Joint Genome Institute"/>
            <person name="Miller D.A."/>
            <person name="Suen G."/>
            <person name="Bruce D."/>
            <person name="Copeland A."/>
            <person name="Cheng J.F."/>
            <person name="Detter C."/>
            <person name="Goodwin L.A."/>
            <person name="Han C.S."/>
            <person name="Hauser L.J."/>
            <person name="Land M.L."/>
            <person name="Lapidus A."/>
            <person name="Lucas S."/>
            <person name="Meincke L."/>
            <person name="Pitluck S."/>
            <person name="Tapia R."/>
            <person name="Teshima H."/>
            <person name="Woyke T."/>
            <person name="Fox B.G."/>
            <person name="Angert E.R."/>
            <person name="Currie C.R."/>
        </authorList>
    </citation>
    <scope>NUCLEOTIDE SEQUENCE [LARGE SCALE GENOMIC DNA]</scope>
    <source>
        <strain evidence="9">ATCC 49066 / DSM 5427 / NCIMB 11756 / RHM5</strain>
    </source>
</reference>
<dbReference type="STRING" id="642492.Clole_0695"/>
<protein>
    <recommendedName>
        <fullName evidence="5">Arabinogalactan endo-beta-1,4-galactanase</fullName>
        <ecNumber evidence="5">3.2.1.89</ecNumber>
    </recommendedName>
</protein>
<organism evidence="8 9">
    <name type="scientific">Cellulosilyticum lentocellum (strain ATCC 49066 / DSM 5427 / NCIMB 11756 / RHM5)</name>
    <name type="common">Clostridium lentocellum</name>
    <dbReference type="NCBI Taxonomy" id="642492"/>
    <lineage>
        <taxon>Bacteria</taxon>
        <taxon>Bacillati</taxon>
        <taxon>Bacillota</taxon>
        <taxon>Clostridia</taxon>
        <taxon>Lachnospirales</taxon>
        <taxon>Cellulosilyticaceae</taxon>
        <taxon>Cellulosilyticum</taxon>
    </lineage>
</organism>
<dbReference type="Proteomes" id="UP000008467">
    <property type="component" value="Chromosome"/>
</dbReference>